<dbReference type="Gene3D" id="3.30.70.1060">
    <property type="entry name" value="Dimeric alpha+beta barrel"/>
    <property type="match status" value="1"/>
</dbReference>
<gene>
    <name evidence="3" type="ORF">DWU98_03080</name>
</gene>
<dbReference type="InterPro" id="IPR005545">
    <property type="entry name" value="YCII"/>
</dbReference>
<evidence type="ECO:0000313" key="3">
    <source>
        <dbReference type="EMBL" id="RDS84945.1"/>
    </source>
</evidence>
<dbReference type="InterPro" id="IPR011008">
    <property type="entry name" value="Dimeric_a/b-barrel"/>
</dbReference>
<dbReference type="Proteomes" id="UP000254258">
    <property type="component" value="Unassembled WGS sequence"/>
</dbReference>
<dbReference type="EMBL" id="QRBE01000001">
    <property type="protein sequence ID" value="RDS84945.1"/>
    <property type="molecule type" value="Genomic_DNA"/>
</dbReference>
<dbReference type="SUPFAM" id="SSF54909">
    <property type="entry name" value="Dimeric alpha+beta barrel"/>
    <property type="match status" value="1"/>
</dbReference>
<accession>A0A370X9P2</accession>
<organism evidence="3 4">
    <name type="scientific">Dyella monticola</name>
    <dbReference type="NCBI Taxonomy" id="1927958"/>
    <lineage>
        <taxon>Bacteria</taxon>
        <taxon>Pseudomonadati</taxon>
        <taxon>Pseudomonadota</taxon>
        <taxon>Gammaproteobacteria</taxon>
        <taxon>Lysobacterales</taxon>
        <taxon>Rhodanobacteraceae</taxon>
        <taxon>Dyella</taxon>
    </lineage>
</organism>
<dbReference type="AlphaFoldDB" id="A0A370X9P2"/>
<protein>
    <submittedName>
        <fullName evidence="3">YciI family protein</fullName>
    </submittedName>
</protein>
<evidence type="ECO:0000313" key="4">
    <source>
        <dbReference type="Proteomes" id="UP000254258"/>
    </source>
</evidence>
<comment type="similarity">
    <text evidence="1">Belongs to the YciI family.</text>
</comment>
<dbReference type="RefSeq" id="WP_115494181.1">
    <property type="nucleotide sequence ID" value="NZ_QRBE01000001.1"/>
</dbReference>
<name>A0A370X9P2_9GAMM</name>
<sequence length="118" mass="12878">MQYLLMLFSDETAWQRLSSVEQEQGVAAYRAYTQALKEAGALVGVNRLQDTGTATTVRLVDGKSQVLDGPYVDSKEQLGGYYLIEAPDLDAALGWAARCPGAGHGTIEVRPIWAYPEQ</sequence>
<evidence type="ECO:0000259" key="2">
    <source>
        <dbReference type="Pfam" id="PF03795"/>
    </source>
</evidence>
<dbReference type="OrthoDB" id="9807535at2"/>
<comment type="caution">
    <text evidence="3">The sequence shown here is derived from an EMBL/GenBank/DDBJ whole genome shotgun (WGS) entry which is preliminary data.</text>
</comment>
<dbReference type="Pfam" id="PF03795">
    <property type="entry name" value="YCII"/>
    <property type="match status" value="1"/>
</dbReference>
<dbReference type="PANTHER" id="PTHR35174">
    <property type="entry name" value="BLL7171 PROTEIN-RELATED"/>
    <property type="match status" value="1"/>
</dbReference>
<dbReference type="PANTHER" id="PTHR35174:SF3">
    <property type="entry name" value="BLL7171 PROTEIN"/>
    <property type="match status" value="1"/>
</dbReference>
<keyword evidence="4" id="KW-1185">Reference proteome</keyword>
<feature type="domain" description="YCII-related" evidence="2">
    <location>
        <begin position="1"/>
        <end position="113"/>
    </location>
</feature>
<proteinExistence type="inferred from homology"/>
<evidence type="ECO:0000256" key="1">
    <source>
        <dbReference type="ARBA" id="ARBA00007689"/>
    </source>
</evidence>
<reference evidence="3 4" key="1">
    <citation type="submission" date="2018-07" db="EMBL/GenBank/DDBJ databases">
        <title>Dyella monticola sp. nov. and Dyella psychrodurans sp. nov. isolated from monsoon evergreen broad-leaved forest soil of Dinghu Mountain, China.</title>
        <authorList>
            <person name="Gao Z."/>
            <person name="Qiu L."/>
        </authorList>
    </citation>
    <scope>NUCLEOTIDE SEQUENCE [LARGE SCALE GENOMIC DNA]</scope>
    <source>
        <strain evidence="3 4">4G-K06</strain>
    </source>
</reference>